<gene>
    <name evidence="3" type="primary">Dana\GF13740</name>
    <name evidence="3" type="synonym">dana_GLEANR_13747</name>
    <name evidence="3" type="ORF">GF13740</name>
</gene>
<dbReference type="AlphaFoldDB" id="B3MI00"/>
<feature type="signal peptide" evidence="2">
    <location>
        <begin position="1"/>
        <end position="26"/>
    </location>
</feature>
<protein>
    <recommendedName>
        <fullName evidence="5">Secreted protein</fullName>
    </recommendedName>
</protein>
<evidence type="ECO:0000256" key="2">
    <source>
        <dbReference type="SAM" id="SignalP"/>
    </source>
</evidence>
<dbReference type="InParanoid" id="B3MI00"/>
<dbReference type="KEGG" id="dan:6496576"/>
<dbReference type="HOGENOM" id="CLU_207436_0_0_1"/>
<evidence type="ECO:0000313" key="4">
    <source>
        <dbReference type="Proteomes" id="UP000007801"/>
    </source>
</evidence>
<dbReference type="GeneID" id="6496576"/>
<name>B3MI00_DROAN</name>
<dbReference type="EMBL" id="CH902619">
    <property type="protein sequence ID" value="EDV38010.1"/>
    <property type="molecule type" value="Genomic_DNA"/>
</dbReference>
<proteinExistence type="predicted"/>
<evidence type="ECO:0000256" key="1">
    <source>
        <dbReference type="SAM" id="MobiDB-lite"/>
    </source>
</evidence>
<keyword evidence="2" id="KW-0732">Signal</keyword>
<accession>B3MI00</accession>
<keyword evidence="4" id="KW-1185">Reference proteome</keyword>
<dbReference type="Proteomes" id="UP000007801">
    <property type="component" value="Unassembled WGS sequence"/>
</dbReference>
<organism evidence="3 4">
    <name type="scientific">Drosophila ananassae</name>
    <name type="common">Fruit fly</name>
    <dbReference type="NCBI Taxonomy" id="7217"/>
    <lineage>
        <taxon>Eukaryota</taxon>
        <taxon>Metazoa</taxon>
        <taxon>Ecdysozoa</taxon>
        <taxon>Arthropoda</taxon>
        <taxon>Hexapoda</taxon>
        <taxon>Insecta</taxon>
        <taxon>Pterygota</taxon>
        <taxon>Neoptera</taxon>
        <taxon>Endopterygota</taxon>
        <taxon>Diptera</taxon>
        <taxon>Brachycera</taxon>
        <taxon>Muscomorpha</taxon>
        <taxon>Ephydroidea</taxon>
        <taxon>Drosophilidae</taxon>
        <taxon>Drosophila</taxon>
        <taxon>Sophophora</taxon>
    </lineage>
</organism>
<evidence type="ECO:0000313" key="3">
    <source>
        <dbReference type="EMBL" id="EDV38010.1"/>
    </source>
</evidence>
<feature type="region of interest" description="Disordered" evidence="1">
    <location>
        <begin position="38"/>
        <end position="64"/>
    </location>
</feature>
<feature type="chain" id="PRO_5002790758" description="Secreted protein" evidence="2">
    <location>
        <begin position="27"/>
        <end position="64"/>
    </location>
</feature>
<evidence type="ECO:0008006" key="5">
    <source>
        <dbReference type="Google" id="ProtNLM"/>
    </source>
</evidence>
<dbReference type="OrthoDB" id="7831947at2759"/>
<dbReference type="OMA" id="MWIQSIF"/>
<reference evidence="3 4" key="1">
    <citation type="journal article" date="2007" name="Nature">
        <title>Evolution of genes and genomes on the Drosophila phylogeny.</title>
        <authorList>
            <consortium name="Drosophila 12 Genomes Consortium"/>
            <person name="Clark A.G."/>
            <person name="Eisen M.B."/>
            <person name="Smith D.R."/>
            <person name="Bergman C.M."/>
            <person name="Oliver B."/>
            <person name="Markow T.A."/>
            <person name="Kaufman T.C."/>
            <person name="Kellis M."/>
            <person name="Gelbart W."/>
            <person name="Iyer V.N."/>
            <person name="Pollard D.A."/>
            <person name="Sackton T.B."/>
            <person name="Larracuente A.M."/>
            <person name="Singh N.D."/>
            <person name="Abad J.P."/>
            <person name="Abt D.N."/>
            <person name="Adryan B."/>
            <person name="Aguade M."/>
            <person name="Akashi H."/>
            <person name="Anderson W.W."/>
            <person name="Aquadro C.F."/>
            <person name="Ardell D.H."/>
            <person name="Arguello R."/>
            <person name="Artieri C.G."/>
            <person name="Barbash D.A."/>
            <person name="Barker D."/>
            <person name="Barsanti P."/>
            <person name="Batterham P."/>
            <person name="Batzoglou S."/>
            <person name="Begun D."/>
            <person name="Bhutkar A."/>
            <person name="Blanco E."/>
            <person name="Bosak S.A."/>
            <person name="Bradley R.K."/>
            <person name="Brand A.D."/>
            <person name="Brent M.R."/>
            <person name="Brooks A.N."/>
            <person name="Brown R.H."/>
            <person name="Butlin R.K."/>
            <person name="Caggese C."/>
            <person name="Calvi B.R."/>
            <person name="Bernardo de Carvalho A."/>
            <person name="Caspi A."/>
            <person name="Castrezana S."/>
            <person name="Celniker S.E."/>
            <person name="Chang J.L."/>
            <person name="Chapple C."/>
            <person name="Chatterji S."/>
            <person name="Chinwalla A."/>
            <person name="Civetta A."/>
            <person name="Clifton S.W."/>
            <person name="Comeron J.M."/>
            <person name="Costello J.C."/>
            <person name="Coyne J.A."/>
            <person name="Daub J."/>
            <person name="David R.G."/>
            <person name="Delcher A.L."/>
            <person name="Delehaunty K."/>
            <person name="Do C.B."/>
            <person name="Ebling H."/>
            <person name="Edwards K."/>
            <person name="Eickbush T."/>
            <person name="Evans J.D."/>
            <person name="Filipski A."/>
            <person name="Findeiss S."/>
            <person name="Freyhult E."/>
            <person name="Fulton L."/>
            <person name="Fulton R."/>
            <person name="Garcia A.C."/>
            <person name="Gardiner A."/>
            <person name="Garfield D.A."/>
            <person name="Garvin B.E."/>
            <person name="Gibson G."/>
            <person name="Gilbert D."/>
            <person name="Gnerre S."/>
            <person name="Godfrey J."/>
            <person name="Good R."/>
            <person name="Gotea V."/>
            <person name="Gravely B."/>
            <person name="Greenberg A.J."/>
            <person name="Griffiths-Jones S."/>
            <person name="Gross S."/>
            <person name="Guigo R."/>
            <person name="Gustafson E.A."/>
            <person name="Haerty W."/>
            <person name="Hahn M.W."/>
            <person name="Halligan D.L."/>
            <person name="Halpern A.L."/>
            <person name="Halter G.M."/>
            <person name="Han M.V."/>
            <person name="Heger A."/>
            <person name="Hillier L."/>
            <person name="Hinrichs A.S."/>
            <person name="Holmes I."/>
            <person name="Hoskins R.A."/>
            <person name="Hubisz M.J."/>
            <person name="Hultmark D."/>
            <person name="Huntley M.A."/>
            <person name="Jaffe D.B."/>
            <person name="Jagadeeshan S."/>
            <person name="Jeck W.R."/>
            <person name="Johnson J."/>
            <person name="Jones C.D."/>
            <person name="Jordan W.C."/>
            <person name="Karpen G.H."/>
            <person name="Kataoka E."/>
            <person name="Keightley P.D."/>
            <person name="Kheradpour P."/>
            <person name="Kirkness E.F."/>
            <person name="Koerich L.B."/>
            <person name="Kristiansen K."/>
            <person name="Kudrna D."/>
            <person name="Kulathinal R.J."/>
            <person name="Kumar S."/>
            <person name="Kwok R."/>
            <person name="Lander E."/>
            <person name="Langley C.H."/>
            <person name="Lapoint R."/>
            <person name="Lazzaro B.P."/>
            <person name="Lee S.J."/>
            <person name="Levesque L."/>
            <person name="Li R."/>
            <person name="Lin C.F."/>
            <person name="Lin M.F."/>
            <person name="Lindblad-Toh K."/>
            <person name="Llopart A."/>
            <person name="Long M."/>
            <person name="Low L."/>
            <person name="Lozovsky E."/>
            <person name="Lu J."/>
            <person name="Luo M."/>
            <person name="Machado C.A."/>
            <person name="Makalowski W."/>
            <person name="Marzo M."/>
            <person name="Matsuda M."/>
            <person name="Matzkin L."/>
            <person name="McAllister B."/>
            <person name="McBride C.S."/>
            <person name="McKernan B."/>
            <person name="McKernan K."/>
            <person name="Mendez-Lago M."/>
            <person name="Minx P."/>
            <person name="Mollenhauer M.U."/>
            <person name="Montooth K."/>
            <person name="Mount S.M."/>
            <person name="Mu X."/>
            <person name="Myers E."/>
            <person name="Negre B."/>
            <person name="Newfeld S."/>
            <person name="Nielsen R."/>
            <person name="Noor M.A."/>
            <person name="O'Grady P."/>
            <person name="Pachter L."/>
            <person name="Papaceit M."/>
            <person name="Parisi M.J."/>
            <person name="Parisi M."/>
            <person name="Parts L."/>
            <person name="Pedersen J.S."/>
            <person name="Pesole G."/>
            <person name="Phillippy A.M."/>
            <person name="Ponting C.P."/>
            <person name="Pop M."/>
            <person name="Porcelli D."/>
            <person name="Powell J.R."/>
            <person name="Prohaska S."/>
            <person name="Pruitt K."/>
            <person name="Puig M."/>
            <person name="Quesneville H."/>
            <person name="Ram K.R."/>
            <person name="Rand D."/>
            <person name="Rasmussen M.D."/>
            <person name="Reed L.K."/>
            <person name="Reenan R."/>
            <person name="Reily A."/>
            <person name="Remington K.A."/>
            <person name="Rieger T.T."/>
            <person name="Ritchie M.G."/>
            <person name="Robin C."/>
            <person name="Rogers Y.H."/>
            <person name="Rohde C."/>
            <person name="Rozas J."/>
            <person name="Rubenfield M.J."/>
            <person name="Ruiz A."/>
            <person name="Russo S."/>
            <person name="Salzberg S.L."/>
            <person name="Sanchez-Gracia A."/>
            <person name="Saranga D.J."/>
            <person name="Sato H."/>
            <person name="Schaeffer S.W."/>
            <person name="Schatz M.C."/>
            <person name="Schlenke T."/>
            <person name="Schwartz R."/>
            <person name="Segarra C."/>
            <person name="Singh R.S."/>
            <person name="Sirot L."/>
            <person name="Sirota M."/>
            <person name="Sisneros N.B."/>
            <person name="Smith C.D."/>
            <person name="Smith T.F."/>
            <person name="Spieth J."/>
            <person name="Stage D.E."/>
            <person name="Stark A."/>
            <person name="Stephan W."/>
            <person name="Strausberg R.L."/>
            <person name="Strempel S."/>
            <person name="Sturgill D."/>
            <person name="Sutton G."/>
            <person name="Sutton G.G."/>
            <person name="Tao W."/>
            <person name="Teichmann S."/>
            <person name="Tobari Y.N."/>
            <person name="Tomimura Y."/>
            <person name="Tsolas J.M."/>
            <person name="Valente V.L."/>
            <person name="Venter E."/>
            <person name="Venter J.C."/>
            <person name="Vicario S."/>
            <person name="Vieira F.G."/>
            <person name="Vilella A.J."/>
            <person name="Villasante A."/>
            <person name="Walenz B."/>
            <person name="Wang J."/>
            <person name="Wasserman M."/>
            <person name="Watts T."/>
            <person name="Wilson D."/>
            <person name="Wilson R.K."/>
            <person name="Wing R.A."/>
            <person name="Wolfner M.F."/>
            <person name="Wong A."/>
            <person name="Wong G.K."/>
            <person name="Wu C.I."/>
            <person name="Wu G."/>
            <person name="Yamamoto D."/>
            <person name="Yang H.P."/>
            <person name="Yang S.P."/>
            <person name="Yorke J.A."/>
            <person name="Yoshida K."/>
            <person name="Zdobnov E."/>
            <person name="Zhang P."/>
            <person name="Zhang Y."/>
            <person name="Zimin A.V."/>
            <person name="Baldwin J."/>
            <person name="Abdouelleil A."/>
            <person name="Abdulkadir J."/>
            <person name="Abebe A."/>
            <person name="Abera B."/>
            <person name="Abreu J."/>
            <person name="Acer S.C."/>
            <person name="Aftuck L."/>
            <person name="Alexander A."/>
            <person name="An P."/>
            <person name="Anderson E."/>
            <person name="Anderson S."/>
            <person name="Arachi H."/>
            <person name="Azer M."/>
            <person name="Bachantsang P."/>
            <person name="Barry A."/>
            <person name="Bayul T."/>
            <person name="Berlin A."/>
            <person name="Bessette D."/>
            <person name="Bloom T."/>
            <person name="Blye J."/>
            <person name="Boguslavskiy L."/>
            <person name="Bonnet C."/>
            <person name="Boukhgalter B."/>
            <person name="Bourzgui I."/>
            <person name="Brown A."/>
            <person name="Cahill P."/>
            <person name="Channer S."/>
            <person name="Cheshatsang Y."/>
            <person name="Chuda L."/>
            <person name="Citroen M."/>
            <person name="Collymore A."/>
            <person name="Cooke P."/>
            <person name="Costello M."/>
            <person name="D'Aco K."/>
            <person name="Daza R."/>
            <person name="De Haan G."/>
            <person name="DeGray S."/>
            <person name="DeMaso C."/>
            <person name="Dhargay N."/>
            <person name="Dooley K."/>
            <person name="Dooley E."/>
            <person name="Doricent M."/>
            <person name="Dorje P."/>
            <person name="Dorjee K."/>
            <person name="Dupes A."/>
            <person name="Elong R."/>
            <person name="Falk J."/>
            <person name="Farina A."/>
            <person name="Faro S."/>
            <person name="Ferguson D."/>
            <person name="Fisher S."/>
            <person name="Foley C.D."/>
            <person name="Franke A."/>
            <person name="Friedrich D."/>
            <person name="Gadbois L."/>
            <person name="Gearin G."/>
            <person name="Gearin C.R."/>
            <person name="Giannoukos G."/>
            <person name="Goode T."/>
            <person name="Graham J."/>
            <person name="Grandbois E."/>
            <person name="Grewal S."/>
            <person name="Gyaltsen K."/>
            <person name="Hafez N."/>
            <person name="Hagos B."/>
            <person name="Hall J."/>
            <person name="Henson C."/>
            <person name="Hollinger A."/>
            <person name="Honan T."/>
            <person name="Huard M.D."/>
            <person name="Hughes L."/>
            <person name="Hurhula B."/>
            <person name="Husby M.E."/>
            <person name="Kamat A."/>
            <person name="Kanga B."/>
            <person name="Kashin S."/>
            <person name="Khazanovich D."/>
            <person name="Kisner P."/>
            <person name="Lance K."/>
            <person name="Lara M."/>
            <person name="Lee W."/>
            <person name="Lennon N."/>
            <person name="Letendre F."/>
            <person name="LeVine R."/>
            <person name="Lipovsky A."/>
            <person name="Liu X."/>
            <person name="Liu J."/>
            <person name="Liu S."/>
            <person name="Lokyitsang T."/>
            <person name="Lokyitsang Y."/>
            <person name="Lubonja R."/>
            <person name="Lui A."/>
            <person name="MacDonald P."/>
            <person name="Magnisalis V."/>
            <person name="Maru K."/>
            <person name="Matthews C."/>
            <person name="McCusker W."/>
            <person name="McDonough S."/>
            <person name="Mehta T."/>
            <person name="Meldrim J."/>
            <person name="Meneus L."/>
            <person name="Mihai O."/>
            <person name="Mihalev A."/>
            <person name="Mihova T."/>
            <person name="Mittelman R."/>
            <person name="Mlenga V."/>
            <person name="Montmayeur A."/>
            <person name="Mulrain L."/>
            <person name="Navidi A."/>
            <person name="Naylor J."/>
            <person name="Negash T."/>
            <person name="Nguyen T."/>
            <person name="Nguyen N."/>
            <person name="Nicol R."/>
            <person name="Norbu C."/>
            <person name="Norbu N."/>
            <person name="Novod N."/>
            <person name="O'Neill B."/>
            <person name="Osman S."/>
            <person name="Markiewicz E."/>
            <person name="Oyono O.L."/>
            <person name="Patti C."/>
            <person name="Phunkhang P."/>
            <person name="Pierre F."/>
            <person name="Priest M."/>
            <person name="Raghuraman S."/>
            <person name="Rege F."/>
            <person name="Reyes R."/>
            <person name="Rise C."/>
            <person name="Rogov P."/>
            <person name="Ross K."/>
            <person name="Ryan E."/>
            <person name="Settipalli S."/>
            <person name="Shea T."/>
            <person name="Sherpa N."/>
            <person name="Shi L."/>
            <person name="Shih D."/>
            <person name="Sparrow T."/>
            <person name="Spaulding J."/>
            <person name="Stalker J."/>
            <person name="Stange-Thomann N."/>
            <person name="Stavropoulos S."/>
            <person name="Stone C."/>
            <person name="Strader C."/>
            <person name="Tesfaye S."/>
            <person name="Thomson T."/>
            <person name="Thoulutsang Y."/>
            <person name="Thoulutsang D."/>
            <person name="Topham K."/>
            <person name="Topping I."/>
            <person name="Tsamla T."/>
            <person name="Vassiliev H."/>
            <person name="Vo A."/>
            <person name="Wangchuk T."/>
            <person name="Wangdi T."/>
            <person name="Weiand M."/>
            <person name="Wilkinson J."/>
            <person name="Wilson A."/>
            <person name="Yadav S."/>
            <person name="Young G."/>
            <person name="Yu Q."/>
            <person name="Zembek L."/>
            <person name="Zhong D."/>
            <person name="Zimmer A."/>
            <person name="Zwirko Z."/>
            <person name="Jaffe D.B."/>
            <person name="Alvarez P."/>
            <person name="Brockman W."/>
            <person name="Butler J."/>
            <person name="Chin C."/>
            <person name="Gnerre S."/>
            <person name="Grabherr M."/>
            <person name="Kleber M."/>
            <person name="Mauceli E."/>
            <person name="MacCallum I."/>
        </authorList>
    </citation>
    <scope>NUCLEOTIDE SEQUENCE [LARGE SCALE GENOMIC DNA]</scope>
    <source>
        <strain evidence="4">Tucson 14024-0371.13</strain>
    </source>
</reference>
<dbReference type="PhylomeDB" id="B3MI00"/>
<sequence length="64" mass="6942">MLLKSIFATILAIILVCWLGHVTCQAADDEIEIGEAGNEVPSKNEFPVWDDAQGEWPGVGDNVD</sequence>